<evidence type="ECO:0000256" key="10">
    <source>
        <dbReference type="RuleBase" id="RU003330"/>
    </source>
</evidence>
<name>A0A8S9PIT0_BRACR</name>
<dbReference type="InterPro" id="IPR006259">
    <property type="entry name" value="Adenyl_kin_sub"/>
</dbReference>
<feature type="domain" description="Adenylate kinase active site lid" evidence="11">
    <location>
        <begin position="131"/>
        <end position="166"/>
    </location>
</feature>
<dbReference type="Proteomes" id="UP000712600">
    <property type="component" value="Unassembled WGS sequence"/>
</dbReference>
<evidence type="ECO:0000256" key="7">
    <source>
        <dbReference type="ARBA" id="ARBA00022741"/>
    </source>
</evidence>
<dbReference type="CDD" id="cd01428">
    <property type="entry name" value="ADK"/>
    <property type="match status" value="1"/>
</dbReference>
<dbReference type="EC" id="2.7.4.3" evidence="5"/>
<organism evidence="13 14">
    <name type="scientific">Brassica cretica</name>
    <name type="common">Mustard</name>
    <dbReference type="NCBI Taxonomy" id="69181"/>
    <lineage>
        <taxon>Eukaryota</taxon>
        <taxon>Viridiplantae</taxon>
        <taxon>Streptophyta</taxon>
        <taxon>Embryophyta</taxon>
        <taxon>Tracheophyta</taxon>
        <taxon>Spermatophyta</taxon>
        <taxon>Magnoliopsida</taxon>
        <taxon>eudicotyledons</taxon>
        <taxon>Gunneridae</taxon>
        <taxon>Pentapetalae</taxon>
        <taxon>rosids</taxon>
        <taxon>malvids</taxon>
        <taxon>Brassicales</taxon>
        <taxon>Brassicaceae</taxon>
        <taxon>Brassiceae</taxon>
        <taxon>Brassica</taxon>
    </lineage>
</organism>
<evidence type="ECO:0000313" key="14">
    <source>
        <dbReference type="Proteomes" id="UP000712600"/>
    </source>
</evidence>
<dbReference type="NCBIfam" id="TIGR01351">
    <property type="entry name" value="adk"/>
    <property type="match status" value="1"/>
</dbReference>
<dbReference type="InterPro" id="IPR027417">
    <property type="entry name" value="P-loop_NTPase"/>
</dbReference>
<dbReference type="PRINTS" id="PR00094">
    <property type="entry name" value="ADENYLTKNASE"/>
</dbReference>
<evidence type="ECO:0000313" key="13">
    <source>
        <dbReference type="EMBL" id="KAF3513382.1"/>
    </source>
</evidence>
<evidence type="ECO:0000256" key="5">
    <source>
        <dbReference type="ARBA" id="ARBA00012955"/>
    </source>
</evidence>
<evidence type="ECO:0000256" key="2">
    <source>
        <dbReference type="ARBA" id="ARBA00003053"/>
    </source>
</evidence>
<comment type="subunit">
    <text evidence="4">Monomer.</text>
</comment>
<keyword evidence="8 10" id="KW-0418">Kinase</keyword>
<sequence>MADLEDVQTVDLMSELLRRLKCAQKPDKRLIFIGMSPIGPPLLVHRCNFVRSGFLLFSVGALVTDELVVGIIDEAMNKPKCQKGFILDGFPRTVAQAEKLDEMLKKRGTGIDKVLNFAIDDSVLEERITGRWIHPSSGRSYHTKFAPPKTPGVDDITGEPLIQRKDDNAEVLRSRLAAFHSQTEPVIDYYAKKSVLTNIKAEKPPKEVTSEVQKALS</sequence>
<dbReference type="InterPro" id="IPR033690">
    <property type="entry name" value="Adenylat_kinase_CS"/>
</dbReference>
<comment type="similarity">
    <text evidence="3 10">Belongs to the adenylate kinase family.</text>
</comment>
<dbReference type="SUPFAM" id="SSF52540">
    <property type="entry name" value="P-loop containing nucleoside triphosphate hydrolases"/>
    <property type="match status" value="1"/>
</dbReference>
<reference evidence="12" key="1">
    <citation type="submission" date="2019-12" db="EMBL/GenBank/DDBJ databases">
        <title>Genome sequencing and annotation of Brassica cretica.</title>
        <authorList>
            <person name="Studholme D.J."/>
            <person name="Sarris P.F."/>
        </authorList>
    </citation>
    <scope>NUCLEOTIDE SEQUENCE</scope>
    <source>
        <strain evidence="12">PFS-001/15</strain>
        <tissue evidence="12">Leaf</tissue>
    </source>
</reference>
<evidence type="ECO:0000256" key="4">
    <source>
        <dbReference type="ARBA" id="ARBA00011245"/>
    </source>
</evidence>
<evidence type="ECO:0000256" key="3">
    <source>
        <dbReference type="ARBA" id="ARBA00007220"/>
    </source>
</evidence>
<dbReference type="AlphaFoldDB" id="A0A8S9PIT0"/>
<evidence type="ECO:0000256" key="1">
    <source>
        <dbReference type="ARBA" id="ARBA00000582"/>
    </source>
</evidence>
<proteinExistence type="inferred from homology"/>
<keyword evidence="6 10" id="KW-0808">Transferase</keyword>
<reference evidence="13" key="2">
    <citation type="submission" date="2019-12" db="EMBL/GenBank/DDBJ databases">
        <title>Genome sequencing and annotation of Brassica cretica.</title>
        <authorList>
            <person name="Studholme D.J."/>
            <person name="Sarris P."/>
        </authorList>
    </citation>
    <scope>NUCLEOTIDE SEQUENCE</scope>
    <source>
        <strain evidence="13">PFS-109/04</strain>
        <tissue evidence="13">Leaf</tissue>
    </source>
</reference>
<comment type="function">
    <text evidence="2">Catalyzes the reversible transfer of the terminal phosphate group between ATP and AMP. Plays an important role in cellular energy homeostasis and in adenine nucleotide metabolism.</text>
</comment>
<accession>A0A8S9PIT0</accession>
<gene>
    <name evidence="12" type="ORF">F2Q68_00004075</name>
    <name evidence="13" type="ORF">F2Q69_00005032</name>
</gene>
<evidence type="ECO:0000256" key="8">
    <source>
        <dbReference type="ARBA" id="ARBA00022777"/>
    </source>
</evidence>
<dbReference type="Pfam" id="PF05191">
    <property type="entry name" value="ADK_lid"/>
    <property type="match status" value="1"/>
</dbReference>
<evidence type="ECO:0000313" key="12">
    <source>
        <dbReference type="EMBL" id="KAF2582053.1"/>
    </source>
</evidence>
<dbReference type="GO" id="GO:0004017">
    <property type="term" value="F:AMP kinase activity"/>
    <property type="evidence" value="ECO:0007669"/>
    <property type="project" value="UniProtKB-EC"/>
</dbReference>
<dbReference type="PANTHER" id="PTHR23359">
    <property type="entry name" value="NUCLEOTIDE KINASE"/>
    <property type="match status" value="1"/>
</dbReference>
<evidence type="ECO:0000259" key="11">
    <source>
        <dbReference type="Pfam" id="PF05191"/>
    </source>
</evidence>
<dbReference type="GO" id="GO:0005524">
    <property type="term" value="F:ATP binding"/>
    <property type="evidence" value="ECO:0007669"/>
    <property type="project" value="InterPro"/>
</dbReference>
<comment type="caution">
    <text evidence="13">The sequence shown here is derived from an EMBL/GenBank/DDBJ whole genome shotgun (WGS) entry which is preliminary data.</text>
</comment>
<protein>
    <recommendedName>
        <fullName evidence="5">adenylate kinase</fullName>
        <ecNumber evidence="5">2.7.4.3</ecNumber>
    </recommendedName>
    <alternativeName>
        <fullName evidence="9">ATP:AMP phosphotransferase</fullName>
    </alternativeName>
</protein>
<dbReference type="EMBL" id="QGKX02001521">
    <property type="protein sequence ID" value="KAF3513382.1"/>
    <property type="molecule type" value="Genomic_DNA"/>
</dbReference>
<dbReference type="FunFam" id="3.40.50.300:FF:000106">
    <property type="entry name" value="Adenylate kinase mitochondrial"/>
    <property type="match status" value="1"/>
</dbReference>
<dbReference type="Gene3D" id="3.40.50.300">
    <property type="entry name" value="P-loop containing nucleotide triphosphate hydrolases"/>
    <property type="match status" value="1"/>
</dbReference>
<dbReference type="EMBL" id="QGKW02001660">
    <property type="protein sequence ID" value="KAF2582053.1"/>
    <property type="molecule type" value="Genomic_DNA"/>
</dbReference>
<evidence type="ECO:0000256" key="9">
    <source>
        <dbReference type="ARBA" id="ARBA00031517"/>
    </source>
</evidence>
<dbReference type="Pfam" id="PF00406">
    <property type="entry name" value="ADK"/>
    <property type="match status" value="1"/>
</dbReference>
<comment type="catalytic activity">
    <reaction evidence="1">
        <text>AMP + ATP = 2 ADP</text>
        <dbReference type="Rhea" id="RHEA:12973"/>
        <dbReference type="ChEBI" id="CHEBI:30616"/>
        <dbReference type="ChEBI" id="CHEBI:456215"/>
        <dbReference type="ChEBI" id="CHEBI:456216"/>
        <dbReference type="EC" id="2.7.4.3"/>
    </reaction>
</comment>
<dbReference type="HAMAP" id="MF_00235">
    <property type="entry name" value="Adenylate_kinase_Adk"/>
    <property type="match status" value="1"/>
</dbReference>
<dbReference type="InterPro" id="IPR000850">
    <property type="entry name" value="Adenylat/UMP-CMP_kin"/>
</dbReference>
<dbReference type="InterPro" id="IPR007862">
    <property type="entry name" value="Adenylate_kinase_lid-dom"/>
</dbReference>
<keyword evidence="7" id="KW-0547">Nucleotide-binding</keyword>
<dbReference type="PROSITE" id="PS00113">
    <property type="entry name" value="ADENYLATE_KINASE"/>
    <property type="match status" value="1"/>
</dbReference>
<dbReference type="Proteomes" id="UP000712281">
    <property type="component" value="Unassembled WGS sequence"/>
</dbReference>
<evidence type="ECO:0000256" key="6">
    <source>
        <dbReference type="ARBA" id="ARBA00022679"/>
    </source>
</evidence>